<keyword evidence="1" id="KW-0343">GTPase activation</keyword>
<feature type="compositionally biased region" description="Polar residues" evidence="6">
    <location>
        <begin position="836"/>
        <end position="850"/>
    </location>
</feature>
<dbReference type="GO" id="GO:0005096">
    <property type="term" value="F:GTPase activator activity"/>
    <property type="evidence" value="ECO:0007669"/>
    <property type="project" value="UniProtKB-KW"/>
</dbReference>
<dbReference type="Pfam" id="PF00412">
    <property type="entry name" value="LIM"/>
    <property type="match status" value="2"/>
</dbReference>
<feature type="domain" description="Rho-GAP" evidence="8">
    <location>
        <begin position="891"/>
        <end position="1090"/>
    </location>
</feature>
<keyword evidence="2 4" id="KW-0479">Metal-binding</keyword>
<feature type="compositionally biased region" description="Polar residues" evidence="6">
    <location>
        <begin position="439"/>
        <end position="459"/>
    </location>
</feature>
<evidence type="ECO:0000256" key="3">
    <source>
        <dbReference type="ARBA" id="ARBA00022833"/>
    </source>
</evidence>
<proteinExistence type="predicted"/>
<feature type="region of interest" description="Disordered" evidence="6">
    <location>
        <begin position="192"/>
        <end position="247"/>
    </location>
</feature>
<keyword evidence="3 4" id="KW-0862">Zinc</keyword>
<dbReference type="PROSITE" id="PS00478">
    <property type="entry name" value="LIM_DOMAIN_1"/>
    <property type="match status" value="1"/>
</dbReference>
<dbReference type="Gene3D" id="2.10.110.10">
    <property type="entry name" value="Cysteine Rich Protein"/>
    <property type="match status" value="2"/>
</dbReference>
<dbReference type="Pfam" id="PF00620">
    <property type="entry name" value="RhoGAP"/>
    <property type="match status" value="1"/>
</dbReference>
<dbReference type="PANTHER" id="PTHR23176">
    <property type="entry name" value="RHO/RAC/CDC GTPASE-ACTIVATING PROTEIN"/>
    <property type="match status" value="1"/>
</dbReference>
<feature type="compositionally biased region" description="Polar residues" evidence="6">
    <location>
        <begin position="726"/>
        <end position="752"/>
    </location>
</feature>
<keyword evidence="5" id="KW-0175">Coiled coil</keyword>
<feature type="region of interest" description="Disordered" evidence="6">
    <location>
        <begin position="439"/>
        <end position="488"/>
    </location>
</feature>
<accession>A0A2H1A817</accession>
<evidence type="ECO:0000259" key="8">
    <source>
        <dbReference type="PROSITE" id="PS50238"/>
    </source>
</evidence>
<sequence length="1096" mass="120849">MPDIATYPESQVCKKCNLYISEGHAYELGDDRWHIHCFKCSKCDQSLGCNSNFLILGDGNLICSSCSYNCKQCGKKIDDLAILTGDQAYCSSCFKCRVCKSKIEDLRYARTSKGLFCMSCHEKLVAKKGKYDMKKKQMAQLESSSKPPTSSPGSNDSPLTQSHSNFSDIYLNYHNNSSASIFKDKALPDPTKHVAATAPSETPQVHKTSSRTSHTSTPSQSTPQQKTTDSISIKDGIEEVNDSDDELNKRRAARLQGASERKNTPKQAPQDNILELIDSFSGPNTPLAEPADTFKPPSTASHATHSLPQSSHSGSQLSTPRDSQAKSHLSPRKQENDLSNYATPTTEFPNSGLGTTPSLEHTEKSPPQKELLLLSPSQYHDTRFHSTIAPSSDNLTVTPDDYTRRSAASSPMAKVNRQARVVETNDEISATDIGSEYNSIENQANTTPKKSTANISSKVMASPPPRSALPNVPATPKRQGHPESFEPRGLGLENVELSKPNRVVQPATPAVTNLEDSIDEKADADSHSTPQSVGRRNTFKGAKNFLKHKRSTSSGSGSGKFGSLFKNKEDSVPNHARHVSDGSINHHSAFTTPALPLSSPMRQGSFGGGHNRSTSDSPYVPNLDLQGDRQRLDTEMRHLRLEINSLEGRKQTILSEIVKLGSEKTKVSDALLTIKQKVADESNSRDKILQHINELVAEKRRLTEENQHLKDVNARLKRENKRHNESSATNSTPSQLSTENAEGSSSSVNLTYDAQVEDPGETQKATRLKFWRRPKVSVASTTPQSSPQLQPPQSSQMHKSTSSGSSSQPPQQTNGHEQNQGHHKLSQSYSSNAIQHPSQFLNPENGSQESGPRKAFNTFMSKSRSTNMLESFVSQQPQKNNDNKDAPLLTSTIQMRANYENEKVPLIISRCIEEVEKRGLDVEGIYRISGGNSAITAILNSFSALSANSKQDKKQTNKLADALDGDIHAVTSALKRYLRKLPEPLIPFSCYGDYVKVCQNDKDTDERCNELQNIVINRLPSANKHALFLLAKHLNLVGYYNNVNRMTLRNLSVVIAPTIAWDATGEREMMDMAPRNDTTELLLSNFSRIFDNYEDS</sequence>
<dbReference type="Gene3D" id="1.10.555.10">
    <property type="entry name" value="Rho GTPase activation protein"/>
    <property type="match status" value="1"/>
</dbReference>
<feature type="compositionally biased region" description="Basic and acidic residues" evidence="6">
    <location>
        <begin position="706"/>
        <end position="725"/>
    </location>
</feature>
<dbReference type="VEuPathDB" id="FungiDB:CJI97_000136"/>
<evidence type="ECO:0000256" key="6">
    <source>
        <dbReference type="SAM" id="MobiDB-lite"/>
    </source>
</evidence>
<feature type="compositionally biased region" description="Polar residues" evidence="6">
    <location>
        <begin position="582"/>
        <end position="591"/>
    </location>
</feature>
<dbReference type="VEuPathDB" id="FungiDB:CJI96_0001567"/>
<dbReference type="InterPro" id="IPR000198">
    <property type="entry name" value="RhoGAP_dom"/>
</dbReference>
<feature type="compositionally biased region" description="Low complexity" evidence="6">
    <location>
        <begin position="780"/>
        <end position="812"/>
    </location>
</feature>
<feature type="compositionally biased region" description="Polar residues" evidence="6">
    <location>
        <begin position="337"/>
        <end position="359"/>
    </location>
</feature>
<gene>
    <name evidence="9" type="ORF">B9J08_000131</name>
    <name evidence="10" type="ORF">CA7LBN_001819</name>
</gene>
<feature type="region of interest" description="Disordered" evidence="6">
    <location>
        <begin position="277"/>
        <end position="367"/>
    </location>
</feature>
<dbReference type="GO" id="GO:0005938">
    <property type="term" value="C:cell cortex"/>
    <property type="evidence" value="ECO:0007669"/>
    <property type="project" value="UniProtKB-ARBA"/>
</dbReference>
<keyword evidence="4" id="KW-0440">LIM domain</keyword>
<feature type="region of interest" description="Disordered" evidence="6">
    <location>
        <begin position="135"/>
        <end position="161"/>
    </location>
</feature>
<dbReference type="VEuPathDB" id="FungiDB:CJJ07_001232"/>
<evidence type="ECO:0000313" key="10">
    <source>
        <dbReference type="EMBL" id="QWW23018.1"/>
    </source>
</evidence>
<dbReference type="STRING" id="498019.A0A2H1A817"/>
<dbReference type="InterPro" id="IPR001781">
    <property type="entry name" value="Znf_LIM"/>
</dbReference>
<evidence type="ECO:0000256" key="1">
    <source>
        <dbReference type="ARBA" id="ARBA00022468"/>
    </source>
</evidence>
<dbReference type="PROSITE" id="PS50238">
    <property type="entry name" value="RHOGAP"/>
    <property type="match status" value="1"/>
</dbReference>
<name>A0A2H1A817_CANAR</name>
<dbReference type="VEuPathDB" id="FungiDB:CJJ09_002106"/>
<feature type="compositionally biased region" description="Basic residues" evidence="6">
    <location>
        <begin position="766"/>
        <end position="775"/>
    </location>
</feature>
<dbReference type="Proteomes" id="UP000825438">
    <property type="component" value="Chromosome II"/>
</dbReference>
<dbReference type="InterPro" id="IPR008936">
    <property type="entry name" value="Rho_GTPase_activation_prot"/>
</dbReference>
<dbReference type="AlphaFoldDB" id="A0A2H1A817"/>
<evidence type="ECO:0000256" key="4">
    <source>
        <dbReference type="PROSITE-ProRule" id="PRU00125"/>
    </source>
</evidence>
<dbReference type="CDD" id="cd09395">
    <property type="entry name" value="LIM2_Rga"/>
    <property type="match status" value="1"/>
</dbReference>
<evidence type="ECO:0000313" key="9">
    <source>
        <dbReference type="EMBL" id="PIS58683.1"/>
    </source>
</evidence>
<feature type="region of interest" description="Disordered" evidence="6">
    <location>
        <begin position="505"/>
        <end position="625"/>
    </location>
</feature>
<dbReference type="PROSITE" id="PS50023">
    <property type="entry name" value="LIM_DOMAIN_2"/>
    <property type="match status" value="1"/>
</dbReference>
<dbReference type="VEuPathDB" id="FungiDB:QG37_02693"/>
<feature type="compositionally biased region" description="Polar residues" evidence="6">
    <location>
        <begin position="296"/>
        <end position="322"/>
    </location>
</feature>
<evidence type="ECO:0000259" key="7">
    <source>
        <dbReference type="PROSITE" id="PS50023"/>
    </source>
</evidence>
<reference evidence="9" key="1">
    <citation type="journal article" date="2017" name="Clin. Infect. Dis.">
        <title>Simultaneous emergence of multidrug-resistant Candida auris on 3 continents confirmed by whole-genome sequencing and epidemiological analyses.</title>
        <authorList>
            <person name="Lockhart S.R."/>
            <person name="Etienne K.A."/>
            <person name="Vallabhaneni S."/>
            <person name="Farooqi J."/>
            <person name="Chowdhary A."/>
            <person name="Govender N.P."/>
            <person name="Colombo A.L."/>
            <person name="Calvo B."/>
            <person name="Cuomo C.A."/>
            <person name="Desjardins C.A."/>
            <person name="Berkow E.L."/>
            <person name="Castanheira M."/>
            <person name="Magobo R.E."/>
            <person name="Jabeen K."/>
            <person name="Asghar R.J."/>
            <person name="Meis J.F."/>
            <person name="Jackson B."/>
            <person name="Chiller T."/>
            <person name="Litvintseva A.P."/>
        </authorList>
    </citation>
    <scope>NUCLEOTIDE SEQUENCE [LARGE SCALE GENOMIC DNA]</scope>
    <source>
        <strain evidence="9">B8441</strain>
    </source>
</reference>
<evidence type="ECO:0000256" key="5">
    <source>
        <dbReference type="SAM" id="Coils"/>
    </source>
</evidence>
<dbReference type="OMA" id="RYAKTKR"/>
<reference evidence="10" key="3">
    <citation type="submission" date="2021-06" db="EMBL/GenBank/DDBJ databases">
        <title>Candida auris outbreak in lebanese hospital.</title>
        <authorList>
            <person name="Finianos M."/>
        </authorList>
    </citation>
    <scope>NUCLEOTIDE SEQUENCE</scope>
    <source>
        <strain evidence="10">CA7LBN</strain>
    </source>
</reference>
<dbReference type="SUPFAM" id="SSF48350">
    <property type="entry name" value="GTPase activation domain, GAP"/>
    <property type="match status" value="1"/>
</dbReference>
<feature type="compositionally biased region" description="Low complexity" evidence="6">
    <location>
        <begin position="206"/>
        <end position="230"/>
    </location>
</feature>
<feature type="compositionally biased region" description="Low complexity" evidence="6">
    <location>
        <begin position="143"/>
        <end position="154"/>
    </location>
</feature>
<dbReference type="InterPro" id="IPR050729">
    <property type="entry name" value="Rho-GAP"/>
</dbReference>
<dbReference type="SMART" id="SM00132">
    <property type="entry name" value="LIM"/>
    <property type="match status" value="2"/>
</dbReference>
<protein>
    <submittedName>
        <fullName evidence="9">Uncharacterized protein</fullName>
    </submittedName>
</protein>
<dbReference type="CDD" id="cd14686">
    <property type="entry name" value="bZIP"/>
    <property type="match status" value="1"/>
</dbReference>
<feature type="domain" description="LIM zinc-binding" evidence="7">
    <location>
        <begin position="11"/>
        <end position="73"/>
    </location>
</feature>
<dbReference type="CDD" id="cd00159">
    <property type="entry name" value="RhoGAP"/>
    <property type="match status" value="1"/>
</dbReference>
<dbReference type="EMBL" id="PEKT02000001">
    <property type="protein sequence ID" value="PIS58683.1"/>
    <property type="molecule type" value="Genomic_DNA"/>
</dbReference>
<feature type="region of interest" description="Disordered" evidence="6">
    <location>
        <begin position="706"/>
        <end position="830"/>
    </location>
</feature>
<dbReference type="EMBL" id="CP076750">
    <property type="protein sequence ID" value="QWW23018.1"/>
    <property type="molecule type" value="Genomic_DNA"/>
</dbReference>
<reference evidence="9" key="2">
    <citation type="submission" date="2017-11" db="EMBL/GenBank/DDBJ databases">
        <title>Candida auris genome assembly and annotation.</title>
        <authorList>
            <person name="Munoz J.F."/>
            <person name="Gade L.G."/>
            <person name="Chow N.A."/>
            <person name="Litvintseva A.P."/>
            <person name="Loparev V.N."/>
            <person name="Cuomo C.A."/>
        </authorList>
    </citation>
    <scope>NUCLEOTIDE SEQUENCE</scope>
    <source>
        <strain evidence="9">B8441</strain>
    </source>
</reference>
<dbReference type="GO" id="GO:0007165">
    <property type="term" value="P:signal transduction"/>
    <property type="evidence" value="ECO:0007669"/>
    <property type="project" value="InterPro"/>
</dbReference>
<dbReference type="VEuPathDB" id="FungiDB:CJJ09_002107"/>
<dbReference type="PANTHER" id="PTHR23176:SF129">
    <property type="entry name" value="RHO GTPASE ACTIVATING PROTEIN AT 16F, ISOFORM E-RELATED"/>
    <property type="match status" value="1"/>
</dbReference>
<dbReference type="GO" id="GO:0046872">
    <property type="term" value="F:metal ion binding"/>
    <property type="evidence" value="ECO:0007669"/>
    <property type="project" value="UniProtKB-KW"/>
</dbReference>
<dbReference type="CDD" id="cd09394">
    <property type="entry name" value="LIM1_Rga"/>
    <property type="match status" value="1"/>
</dbReference>
<dbReference type="SMART" id="SM00324">
    <property type="entry name" value="RhoGAP"/>
    <property type="match status" value="1"/>
</dbReference>
<feature type="coiled-coil region" evidence="5">
    <location>
        <begin position="629"/>
        <end position="656"/>
    </location>
</feature>
<evidence type="ECO:0000256" key="2">
    <source>
        <dbReference type="ARBA" id="ARBA00022723"/>
    </source>
</evidence>
<feature type="region of interest" description="Disordered" evidence="6">
    <location>
        <begin position="836"/>
        <end position="855"/>
    </location>
</feature>
<dbReference type="VEuPathDB" id="FungiDB:B9J08_000131"/>
<organism evidence="9">
    <name type="scientific">Candidozyma auris</name>
    <name type="common">Yeast</name>
    <name type="synonym">Candida auris</name>
    <dbReference type="NCBI Taxonomy" id="498019"/>
    <lineage>
        <taxon>Eukaryota</taxon>
        <taxon>Fungi</taxon>
        <taxon>Dikarya</taxon>
        <taxon>Ascomycota</taxon>
        <taxon>Saccharomycotina</taxon>
        <taxon>Pichiomycetes</taxon>
        <taxon>Metschnikowiaceae</taxon>
        <taxon>Candidozyma</taxon>
    </lineage>
</organism>
<dbReference type="GO" id="GO:0005933">
    <property type="term" value="C:cellular bud"/>
    <property type="evidence" value="ECO:0007669"/>
    <property type="project" value="UniProtKB-ARBA"/>
</dbReference>